<feature type="coiled-coil region" evidence="1">
    <location>
        <begin position="433"/>
        <end position="484"/>
    </location>
</feature>
<dbReference type="Proteomes" id="UP000187735">
    <property type="component" value="Chromosome"/>
</dbReference>
<dbReference type="RefSeq" id="WP_077024136.1">
    <property type="nucleotide sequence ID" value="NZ_CP017641.1"/>
</dbReference>
<organism evidence="2 3">
    <name type="scientific">Fuerstiella marisgermanici</name>
    <dbReference type="NCBI Taxonomy" id="1891926"/>
    <lineage>
        <taxon>Bacteria</taxon>
        <taxon>Pseudomonadati</taxon>
        <taxon>Planctomycetota</taxon>
        <taxon>Planctomycetia</taxon>
        <taxon>Planctomycetales</taxon>
        <taxon>Planctomycetaceae</taxon>
        <taxon>Fuerstiella</taxon>
    </lineage>
</organism>
<sequence>MNSEYTDLRVQPPFSDWADYLHLSSFDNGRLTELRNSARTRLVQSAEQFVLRLHGVADDADIPANTAGLLTGVPENQPIVMTGHQPAIFHSGLTFKYETTQQFAADNKAIGVAVVIDTDVGDAGQFSYPQLSPTEDGASATALAIETVATSTTLYGHSRLRDVSELKQLGQHLNDQLRGQSLDAAANGTNAVFTAYANLAAVRATAMEANLITRWQNGVGSRLLELPLSAIASFPEVLTLTADILKQPIRFAKAYNSALDVFRDEHNIRNTANPFPNLKVEDDTCELPFWLISHNTQQRHVLEAELNGNETKLLANGGTVDTFTGNITAEALEPMLLQNIQIVPRGALITAFLRLLFSDLFVHGTGGGRYDRFTDEFIRSWWNVEPPPFTIASASRFLFTDQRKVLQRLDGIKASLRELQFNPQRQFGTGVFSESLEAQLQKLLQQKQAAIDQMQSVHDRGDSAREIGKQIQQLTNEIKEAVTAEFEPQLQQLAAFTPEHRDAVNCRTYPFFFAG</sequence>
<gene>
    <name evidence="2" type="ORF">Fuma_02136</name>
</gene>
<dbReference type="STRING" id="1891926.Fuma_02136"/>
<keyword evidence="1" id="KW-0175">Coiled coil</keyword>
<evidence type="ECO:0000313" key="3">
    <source>
        <dbReference type="Proteomes" id="UP000187735"/>
    </source>
</evidence>
<name>A0A1P8WEM8_9PLAN</name>
<dbReference type="OrthoDB" id="255440at2"/>
<evidence type="ECO:0000313" key="2">
    <source>
        <dbReference type="EMBL" id="APZ92525.1"/>
    </source>
</evidence>
<dbReference type="AlphaFoldDB" id="A0A1P8WEM8"/>
<dbReference type="EMBL" id="CP017641">
    <property type="protein sequence ID" value="APZ92525.1"/>
    <property type="molecule type" value="Genomic_DNA"/>
</dbReference>
<reference evidence="2 3" key="1">
    <citation type="journal article" date="2016" name="Front. Microbiol.">
        <title>Fuerstia marisgermanicae gen. nov., sp. nov., an Unusual Member of the Phylum Planctomycetes from the German Wadden Sea.</title>
        <authorList>
            <person name="Kohn T."/>
            <person name="Heuer A."/>
            <person name="Jogler M."/>
            <person name="Vollmers J."/>
            <person name="Boedeker C."/>
            <person name="Bunk B."/>
            <person name="Rast P."/>
            <person name="Borchert D."/>
            <person name="Glockner I."/>
            <person name="Freese H.M."/>
            <person name="Klenk H.P."/>
            <person name="Overmann J."/>
            <person name="Kaster A.K."/>
            <person name="Rohde M."/>
            <person name="Wiegand S."/>
            <person name="Jogler C."/>
        </authorList>
    </citation>
    <scope>NUCLEOTIDE SEQUENCE [LARGE SCALE GENOMIC DNA]</scope>
    <source>
        <strain evidence="2 3">NH11</strain>
    </source>
</reference>
<proteinExistence type="predicted"/>
<protein>
    <submittedName>
        <fullName evidence="2">Uncharacterized protein</fullName>
    </submittedName>
</protein>
<accession>A0A1P8WEM8</accession>
<evidence type="ECO:0000256" key="1">
    <source>
        <dbReference type="SAM" id="Coils"/>
    </source>
</evidence>
<keyword evidence="3" id="KW-1185">Reference proteome</keyword>
<dbReference type="KEGG" id="fmr:Fuma_02136"/>